<dbReference type="InterPro" id="IPR023393">
    <property type="entry name" value="START-like_dom_sf"/>
</dbReference>
<dbReference type="SUPFAM" id="SSF55961">
    <property type="entry name" value="Bet v1-like"/>
    <property type="match status" value="1"/>
</dbReference>
<sequence length="238" mass="27450">MLFYSLQKKSREESVGADSGVEILKNEPYENGPGGNGQYTHKIYHVGRHLPSWFASLFSKNALSVEEEAWNAYPYTKTRFLFPIIKQFSLEVETYYFDDDGRQENVFQLSNEEKKKRIVDFMDIVNDPLDSIDAENPLKYQSKVTGRGELQPNWREEHYASQTGTNSLYPVGGSVPSKNGLIHRDPMPKRIMCAYKLCKVEFAYWGIQSKCEQFIHDIGAFPHLIILFLFYSVVSHKA</sequence>
<dbReference type="InterPro" id="IPR055261">
    <property type="entry name" value="PI_transfer_N"/>
</dbReference>
<name>A0ABD2PPE9_9PLAT</name>
<evidence type="ECO:0000313" key="3">
    <source>
        <dbReference type="Proteomes" id="UP001626550"/>
    </source>
</evidence>
<protein>
    <submittedName>
        <fullName evidence="2">Membrane-associated phosphatidylinositol transfer protein 2</fullName>
    </submittedName>
</protein>
<dbReference type="PRINTS" id="PR00391">
    <property type="entry name" value="PITRANSFER"/>
</dbReference>
<gene>
    <name evidence="2" type="primary">PITPNM2</name>
    <name evidence="2" type="ORF">Ciccas_013149</name>
</gene>
<dbReference type="EMBL" id="JBJKFK010005442">
    <property type="protein sequence ID" value="KAL3308321.1"/>
    <property type="molecule type" value="Genomic_DNA"/>
</dbReference>
<feature type="domain" description="Phosphatidylinositol transfer protein N-terminal" evidence="1">
    <location>
        <begin position="4"/>
        <end position="217"/>
    </location>
</feature>
<organism evidence="2 3">
    <name type="scientific">Cichlidogyrus casuarinus</name>
    <dbReference type="NCBI Taxonomy" id="1844966"/>
    <lineage>
        <taxon>Eukaryota</taxon>
        <taxon>Metazoa</taxon>
        <taxon>Spiralia</taxon>
        <taxon>Lophotrochozoa</taxon>
        <taxon>Platyhelminthes</taxon>
        <taxon>Monogenea</taxon>
        <taxon>Monopisthocotylea</taxon>
        <taxon>Dactylogyridea</taxon>
        <taxon>Ancyrocephalidae</taxon>
        <taxon>Cichlidogyrus</taxon>
    </lineage>
</organism>
<evidence type="ECO:0000259" key="1">
    <source>
        <dbReference type="Pfam" id="PF02121"/>
    </source>
</evidence>
<accession>A0ABD2PPE9</accession>
<comment type="caution">
    <text evidence="2">The sequence shown here is derived from an EMBL/GenBank/DDBJ whole genome shotgun (WGS) entry which is preliminary data.</text>
</comment>
<keyword evidence="3" id="KW-1185">Reference proteome</keyword>
<dbReference type="Pfam" id="PF02121">
    <property type="entry name" value="IP_trans"/>
    <property type="match status" value="1"/>
</dbReference>
<dbReference type="PANTHER" id="PTHR10658">
    <property type="entry name" value="PHOSPHATIDYLINOSITOL TRANSFER PROTEIN"/>
    <property type="match status" value="1"/>
</dbReference>
<proteinExistence type="predicted"/>
<dbReference type="AlphaFoldDB" id="A0ABD2PPE9"/>
<dbReference type="PANTHER" id="PTHR10658:SF81">
    <property type="entry name" value="PROTEIN RETINAL DEGENERATION B"/>
    <property type="match status" value="1"/>
</dbReference>
<evidence type="ECO:0000313" key="2">
    <source>
        <dbReference type="EMBL" id="KAL3308321.1"/>
    </source>
</evidence>
<dbReference type="Gene3D" id="3.30.530.20">
    <property type="match status" value="1"/>
</dbReference>
<reference evidence="2 3" key="1">
    <citation type="submission" date="2024-11" db="EMBL/GenBank/DDBJ databases">
        <title>Adaptive evolution of stress response genes in parasites aligns with host niche diversity.</title>
        <authorList>
            <person name="Hahn C."/>
            <person name="Resl P."/>
        </authorList>
    </citation>
    <scope>NUCLEOTIDE SEQUENCE [LARGE SCALE GENOMIC DNA]</scope>
    <source>
        <strain evidence="2">EGGRZ-B1_66</strain>
        <tissue evidence="2">Body</tissue>
    </source>
</reference>
<dbReference type="Proteomes" id="UP001626550">
    <property type="component" value="Unassembled WGS sequence"/>
</dbReference>
<dbReference type="InterPro" id="IPR001666">
    <property type="entry name" value="PI_transfer"/>
</dbReference>